<dbReference type="AlphaFoldDB" id="A0A558HI48"/>
<dbReference type="Proteomes" id="UP000319941">
    <property type="component" value="Unassembled WGS sequence"/>
</dbReference>
<accession>A0A558HI48</accession>
<dbReference type="OrthoDB" id="6915012at2"/>
<comment type="caution">
    <text evidence="1">The sequence shown here is derived from an EMBL/GenBank/DDBJ whole genome shotgun (WGS) entry which is preliminary data.</text>
</comment>
<proteinExistence type="predicted"/>
<reference evidence="1 2" key="1">
    <citation type="submission" date="2019-07" db="EMBL/GenBank/DDBJ databases">
        <title>Diversity of Bacteria from Kongsfjorden, Arctic.</title>
        <authorList>
            <person name="Yu Y."/>
        </authorList>
    </citation>
    <scope>NUCLEOTIDE SEQUENCE [LARGE SCALE GENOMIC DNA]</scope>
    <source>
        <strain evidence="1 2">SM1923</strain>
    </source>
</reference>
<organism evidence="1 2">
    <name type="scientific">Cobetia crustatorum</name>
    <dbReference type="NCBI Taxonomy" id="553385"/>
    <lineage>
        <taxon>Bacteria</taxon>
        <taxon>Pseudomonadati</taxon>
        <taxon>Pseudomonadota</taxon>
        <taxon>Gammaproteobacteria</taxon>
        <taxon>Oceanospirillales</taxon>
        <taxon>Halomonadaceae</taxon>
        <taxon>Cobetia</taxon>
    </lineage>
</organism>
<protein>
    <submittedName>
        <fullName evidence="1">Uncharacterized protein</fullName>
    </submittedName>
</protein>
<dbReference type="RefSeq" id="WP_144727824.1">
    <property type="nucleotide sequence ID" value="NZ_CAWOWR010000147.1"/>
</dbReference>
<dbReference type="EMBL" id="VNFH01000009">
    <property type="protein sequence ID" value="TVU68777.1"/>
    <property type="molecule type" value="Genomic_DNA"/>
</dbReference>
<gene>
    <name evidence="1" type="ORF">FQP86_13460</name>
</gene>
<evidence type="ECO:0000313" key="1">
    <source>
        <dbReference type="EMBL" id="TVU68777.1"/>
    </source>
</evidence>
<name>A0A558HI48_9GAMM</name>
<evidence type="ECO:0000313" key="2">
    <source>
        <dbReference type="Proteomes" id="UP000319941"/>
    </source>
</evidence>
<keyword evidence="2" id="KW-1185">Reference proteome</keyword>
<sequence>MMNKLIDAINVRAQAAGFQLLDDSQALLVNDDNWPEAQLENRLSYWFSEFASILLVEIDCDTYAEAWNLSKRAETYLDAALVQREKDGTFVDGYLVLAITQMNDDLKPFIEEVERDTRFVRKHVVYEGGYGWERYERITPLGLVSSVDKVQGTEFIPDTEESSRLLASLARLGSRELAKAHGKEWDLNE</sequence>